<protein>
    <recommendedName>
        <fullName evidence="6">BRK domain-containing protein</fullName>
    </recommendedName>
</protein>
<feature type="compositionally biased region" description="Polar residues" evidence="5">
    <location>
        <begin position="129"/>
        <end position="139"/>
    </location>
</feature>
<dbReference type="InterPro" id="IPR037259">
    <property type="entry name" value="BRK_sf"/>
</dbReference>
<dbReference type="OrthoDB" id="5836at2759"/>
<evidence type="ECO:0000313" key="7">
    <source>
        <dbReference type="EMBL" id="GJQ09641.1"/>
    </source>
</evidence>
<keyword evidence="3" id="KW-0804">Transcription</keyword>
<sequence>MRLRNLSRQSRRSCTPNYREDDNLSSSLSRPIVVDLTSNNTKTHLRKTGMTEELFEEDSKEGRKPTRGSSRKTPCRPNYRFRKSNSNTSFGEQDEISSSSSDEDSVNSNSSEETRLSFSSSLDSDEQEISWNTSESSATAVRRKRRLEDFEDGEHVTIWNCVERRKIAGNAAPLAKNLKKYFEKHPECEIYSGQDILEDTGFSDIKRSLTVSQATGGGGHVSIWNRVEKRKIAGNAAPLWKNLENYLQKHPECEVYNGQDKEILERKRQKSKQFRLTQRDSKRIKRVSNSASDVFDESSVSSVAKEEMRMNTVKNKVEMEENKDIVIVKDSKEDEMALFVDSVFSDYTKDLATFTWNDDFVSYKRERVPFMEDVFVVDHSKGTRTSKSDEDAALELSEEELSLLNDDLDVLVDFSANNCFSSSFYVTSGEALSL</sequence>
<dbReference type="Proteomes" id="UP001061958">
    <property type="component" value="Unassembled WGS sequence"/>
</dbReference>
<evidence type="ECO:0000256" key="4">
    <source>
        <dbReference type="ARBA" id="ARBA00023242"/>
    </source>
</evidence>
<accession>A0A9C7UNL3</accession>
<evidence type="ECO:0000256" key="5">
    <source>
        <dbReference type="SAM" id="MobiDB-lite"/>
    </source>
</evidence>
<feature type="region of interest" description="Disordered" evidence="5">
    <location>
        <begin position="1"/>
        <end position="26"/>
    </location>
</feature>
<evidence type="ECO:0000256" key="2">
    <source>
        <dbReference type="ARBA" id="ARBA00023015"/>
    </source>
</evidence>
<feature type="region of interest" description="Disordered" evidence="5">
    <location>
        <begin position="39"/>
        <end position="140"/>
    </location>
</feature>
<comment type="subcellular location">
    <subcellularLocation>
        <location evidence="1">Nucleus</location>
    </subcellularLocation>
</comment>
<keyword evidence="4" id="KW-0539">Nucleus</keyword>
<dbReference type="EMBL" id="BQMJ01000010">
    <property type="protein sequence ID" value="GJQ09641.1"/>
    <property type="molecule type" value="Genomic_DNA"/>
</dbReference>
<dbReference type="Pfam" id="PF07533">
    <property type="entry name" value="BRK"/>
    <property type="match status" value="1"/>
</dbReference>
<evidence type="ECO:0000259" key="6">
    <source>
        <dbReference type="Pfam" id="PF07533"/>
    </source>
</evidence>
<reference evidence="7" key="2">
    <citation type="submission" date="2022-01" db="EMBL/GenBank/DDBJ databases">
        <authorList>
            <person name="Hirooka S."/>
            <person name="Miyagishima S.Y."/>
        </authorList>
    </citation>
    <scope>NUCLEOTIDE SEQUENCE</scope>
    <source>
        <strain evidence="7">NBRC 102759</strain>
    </source>
</reference>
<evidence type="ECO:0000313" key="8">
    <source>
        <dbReference type="Proteomes" id="UP001061958"/>
    </source>
</evidence>
<dbReference type="AlphaFoldDB" id="A0A9C7UNL3"/>
<dbReference type="SUPFAM" id="SSF160481">
    <property type="entry name" value="BRK domain-like"/>
    <property type="match status" value="2"/>
</dbReference>
<evidence type="ECO:0000256" key="3">
    <source>
        <dbReference type="ARBA" id="ARBA00023163"/>
    </source>
</evidence>
<evidence type="ECO:0000256" key="1">
    <source>
        <dbReference type="ARBA" id="ARBA00004123"/>
    </source>
</evidence>
<feature type="compositionally biased region" description="Low complexity" evidence="5">
    <location>
        <begin position="106"/>
        <end position="122"/>
    </location>
</feature>
<dbReference type="Gene3D" id="3.40.5.120">
    <property type="match status" value="2"/>
</dbReference>
<feature type="compositionally biased region" description="Basic residues" evidence="5">
    <location>
        <begin position="65"/>
        <end position="83"/>
    </location>
</feature>
<gene>
    <name evidence="7" type="ORF">GpartN1_g1432.t1</name>
</gene>
<comment type="caution">
    <text evidence="7">The sequence shown here is derived from an EMBL/GenBank/DDBJ whole genome shotgun (WGS) entry which is preliminary data.</text>
</comment>
<organism evidence="7 8">
    <name type="scientific">Galdieria partita</name>
    <dbReference type="NCBI Taxonomy" id="83374"/>
    <lineage>
        <taxon>Eukaryota</taxon>
        <taxon>Rhodophyta</taxon>
        <taxon>Bangiophyceae</taxon>
        <taxon>Galdieriales</taxon>
        <taxon>Galdieriaceae</taxon>
        <taxon>Galdieria</taxon>
    </lineage>
</organism>
<reference evidence="7" key="1">
    <citation type="journal article" date="2022" name="Proc. Natl. Acad. Sci. U.S.A.">
        <title>Life cycle and functional genomics of the unicellular red alga Galdieria for elucidating algal and plant evolution and industrial use.</title>
        <authorList>
            <person name="Hirooka S."/>
            <person name="Itabashi T."/>
            <person name="Ichinose T.M."/>
            <person name="Onuma R."/>
            <person name="Fujiwara T."/>
            <person name="Yamashita S."/>
            <person name="Jong L.W."/>
            <person name="Tomita R."/>
            <person name="Iwane A.H."/>
            <person name="Miyagishima S.Y."/>
        </authorList>
    </citation>
    <scope>NUCLEOTIDE SEQUENCE</scope>
    <source>
        <strain evidence="7">NBRC 102759</strain>
    </source>
</reference>
<keyword evidence="2" id="KW-0805">Transcription regulation</keyword>
<dbReference type="GO" id="GO:0005634">
    <property type="term" value="C:nucleus"/>
    <property type="evidence" value="ECO:0007669"/>
    <property type="project" value="UniProtKB-SubCell"/>
</dbReference>
<feature type="compositionally biased region" description="Basic residues" evidence="5">
    <location>
        <begin position="1"/>
        <end position="11"/>
    </location>
</feature>
<keyword evidence="8" id="KW-1185">Reference proteome</keyword>
<feature type="domain" description="BRK" evidence="6">
    <location>
        <begin position="220"/>
        <end position="255"/>
    </location>
</feature>
<name>A0A9C7UNL3_9RHOD</name>
<dbReference type="InterPro" id="IPR006576">
    <property type="entry name" value="BRK_domain"/>
</dbReference>
<proteinExistence type="predicted"/>